<keyword evidence="1" id="KW-0812">Transmembrane</keyword>
<dbReference type="EMBL" id="CAKOAT010397376">
    <property type="protein sequence ID" value="CAH8366234.1"/>
    <property type="molecule type" value="Genomic_DNA"/>
</dbReference>
<dbReference type="AlphaFoldDB" id="A0ABC8L1B8"/>
<keyword evidence="1" id="KW-0472">Membrane</keyword>
<comment type="caution">
    <text evidence="2">The sequence shown here is derived from an EMBL/GenBank/DDBJ whole genome shotgun (WGS) entry which is preliminary data.</text>
</comment>
<reference evidence="2 3" key="1">
    <citation type="submission" date="2022-03" db="EMBL/GenBank/DDBJ databases">
        <authorList>
            <person name="Macdonald S."/>
            <person name="Ahmed S."/>
            <person name="Newling K."/>
        </authorList>
    </citation>
    <scope>NUCLEOTIDE SEQUENCE [LARGE SCALE GENOMIC DNA]</scope>
</reference>
<accession>A0ABC8L1B8</accession>
<evidence type="ECO:0000313" key="2">
    <source>
        <dbReference type="EMBL" id="CAH8366234.1"/>
    </source>
</evidence>
<organism evidence="2 3">
    <name type="scientific">Eruca vesicaria subsp. sativa</name>
    <name type="common">Garden rocket</name>
    <name type="synonym">Eruca sativa</name>
    <dbReference type="NCBI Taxonomy" id="29727"/>
    <lineage>
        <taxon>Eukaryota</taxon>
        <taxon>Viridiplantae</taxon>
        <taxon>Streptophyta</taxon>
        <taxon>Embryophyta</taxon>
        <taxon>Tracheophyta</taxon>
        <taxon>Spermatophyta</taxon>
        <taxon>Magnoliopsida</taxon>
        <taxon>eudicotyledons</taxon>
        <taxon>Gunneridae</taxon>
        <taxon>Pentapetalae</taxon>
        <taxon>rosids</taxon>
        <taxon>malvids</taxon>
        <taxon>Brassicales</taxon>
        <taxon>Brassicaceae</taxon>
        <taxon>Brassiceae</taxon>
        <taxon>Eruca</taxon>
    </lineage>
</organism>
<keyword evidence="1" id="KW-1133">Transmembrane helix</keyword>
<keyword evidence="3" id="KW-1185">Reference proteome</keyword>
<proteinExistence type="predicted"/>
<dbReference type="Proteomes" id="UP001642260">
    <property type="component" value="Unassembled WGS sequence"/>
</dbReference>
<name>A0ABC8L1B8_ERUVS</name>
<evidence type="ECO:0000256" key="1">
    <source>
        <dbReference type="SAM" id="Phobius"/>
    </source>
</evidence>
<protein>
    <submittedName>
        <fullName evidence="2">Uncharacterized protein</fullName>
    </submittedName>
</protein>
<gene>
    <name evidence="2" type="ORF">ERUC_LOCUS30549</name>
</gene>
<evidence type="ECO:0000313" key="3">
    <source>
        <dbReference type="Proteomes" id="UP001642260"/>
    </source>
</evidence>
<sequence length="103" mass="11808">MVRYFPSNGQTVLPIHLGFWPDNPTSPGELIITQAFSARLPVVCRQIHSRQPFGMFRGENAMNYAFSTFLLEAVIVIFFIKVTCFILRPLRQPRIVCEIIVSH</sequence>
<feature type="transmembrane region" description="Helical" evidence="1">
    <location>
        <begin position="64"/>
        <end position="87"/>
    </location>
</feature>